<dbReference type="Pfam" id="PF05699">
    <property type="entry name" value="Dimer_Tnp_hAT"/>
    <property type="match status" value="1"/>
</dbReference>
<evidence type="ECO:0000259" key="1">
    <source>
        <dbReference type="Pfam" id="PF05699"/>
    </source>
</evidence>
<dbReference type="Proteomes" id="UP000230069">
    <property type="component" value="Unassembled WGS sequence"/>
</dbReference>
<protein>
    <recommendedName>
        <fullName evidence="1">HAT C-terminal dimerisation domain-containing protein</fullName>
    </recommendedName>
</protein>
<evidence type="ECO:0000313" key="3">
    <source>
        <dbReference type="Proteomes" id="UP000230069"/>
    </source>
</evidence>
<dbReference type="PANTHER" id="PTHR11697">
    <property type="entry name" value="GENERAL TRANSCRIPTION FACTOR 2-RELATED ZINC FINGER PROTEIN"/>
    <property type="match status" value="1"/>
</dbReference>
<dbReference type="PANTHER" id="PTHR11697:SF230">
    <property type="entry name" value="ZINC FINGER, MYM DOMAIN CONTAINING 1"/>
    <property type="match status" value="1"/>
</dbReference>
<dbReference type="OrthoDB" id="118159at2759"/>
<dbReference type="InterPro" id="IPR008906">
    <property type="entry name" value="HATC_C_dom"/>
</dbReference>
<evidence type="ECO:0000313" key="2">
    <source>
        <dbReference type="EMBL" id="PIA57416.1"/>
    </source>
</evidence>
<dbReference type="STRING" id="218851.A0A2G5ENR0"/>
<dbReference type="InParanoid" id="A0A2G5ENR0"/>
<dbReference type="SUPFAM" id="SSF53098">
    <property type="entry name" value="Ribonuclease H-like"/>
    <property type="match status" value="1"/>
</dbReference>
<gene>
    <name evidence="2" type="ORF">AQUCO_00600265v1</name>
</gene>
<sequence length="375" mass="43040">MCGAWNGLQALISKECPQAYYVHYFAHRLQLALVGAFNGVQDVCLFFSKLFFIVNFVSASPKRKSELQAIHKLEIEKMIASGELDTSKGGNQMITLQRGLNINGSTNAIRGEARGLDTHMRSFEFVFLLHLMHKTMRITNVLCKALQDKSQDIVNAMGLVSSRKTLLQKMRTEGWEMFFADVCSFCTKHGVIVPEMSAPYTIGSGRSCSERDCITLEHHYHFDIFIRVIEYQVMELKNRFNEEAIELLTLSSALDPHDGFISFRIDDIYRIAEKVYPQDFSGNDVDILRSEKSKFFNLIYKLIRLVLTLLVSMTTTKRAFSATTILKTDLRNKMEDEFLGDIMVIYIERQLAKNIDIDSMTDDFDDMTDHRVKLR</sequence>
<reference evidence="2 3" key="1">
    <citation type="submission" date="2017-09" db="EMBL/GenBank/DDBJ databases">
        <title>WGS assembly of Aquilegia coerulea Goldsmith.</title>
        <authorList>
            <person name="Hodges S."/>
            <person name="Kramer E."/>
            <person name="Nordborg M."/>
            <person name="Tomkins J."/>
            <person name="Borevitz J."/>
            <person name="Derieg N."/>
            <person name="Yan J."/>
            <person name="Mihaltcheva S."/>
            <person name="Hayes R.D."/>
            <person name="Rokhsar D."/>
        </authorList>
    </citation>
    <scope>NUCLEOTIDE SEQUENCE [LARGE SCALE GENOMIC DNA]</scope>
    <source>
        <strain evidence="3">cv. Goldsmith</strain>
    </source>
</reference>
<dbReference type="EMBL" id="KZ305023">
    <property type="protein sequence ID" value="PIA57416.1"/>
    <property type="molecule type" value="Genomic_DNA"/>
</dbReference>
<accession>A0A2G5ENR0</accession>
<name>A0A2G5ENR0_AQUCA</name>
<proteinExistence type="predicted"/>
<dbReference type="AlphaFoldDB" id="A0A2G5ENR0"/>
<dbReference type="GO" id="GO:0046983">
    <property type="term" value="F:protein dimerization activity"/>
    <property type="evidence" value="ECO:0007669"/>
    <property type="project" value="InterPro"/>
</dbReference>
<keyword evidence="3" id="KW-1185">Reference proteome</keyword>
<organism evidence="2 3">
    <name type="scientific">Aquilegia coerulea</name>
    <name type="common">Rocky mountain columbine</name>
    <dbReference type="NCBI Taxonomy" id="218851"/>
    <lineage>
        <taxon>Eukaryota</taxon>
        <taxon>Viridiplantae</taxon>
        <taxon>Streptophyta</taxon>
        <taxon>Embryophyta</taxon>
        <taxon>Tracheophyta</taxon>
        <taxon>Spermatophyta</taxon>
        <taxon>Magnoliopsida</taxon>
        <taxon>Ranunculales</taxon>
        <taxon>Ranunculaceae</taxon>
        <taxon>Thalictroideae</taxon>
        <taxon>Aquilegia</taxon>
    </lineage>
</organism>
<feature type="domain" description="HAT C-terminal dimerisation" evidence="1">
    <location>
        <begin position="290"/>
        <end position="348"/>
    </location>
</feature>
<dbReference type="InterPro" id="IPR055298">
    <property type="entry name" value="AtLOH3-like"/>
</dbReference>
<dbReference type="InterPro" id="IPR012337">
    <property type="entry name" value="RNaseH-like_sf"/>
</dbReference>